<dbReference type="Pfam" id="PF13193">
    <property type="entry name" value="AMP-binding_C"/>
    <property type="match status" value="1"/>
</dbReference>
<accession>A0A5M3PM71</accession>
<dbReference type="InterPro" id="IPR042099">
    <property type="entry name" value="ANL_N_sf"/>
</dbReference>
<name>A0A5M3PM71_9GAMM</name>
<evidence type="ECO:0000313" key="6">
    <source>
        <dbReference type="Proteomes" id="UP000340077"/>
    </source>
</evidence>
<keyword evidence="6" id="KW-1185">Reference proteome</keyword>
<protein>
    <submittedName>
        <fullName evidence="5">Acyl-CoA synthetase</fullName>
    </submittedName>
</protein>
<proteinExistence type="inferred from homology"/>
<reference evidence="5 6" key="1">
    <citation type="journal article" date="2019" name="J. Gen. Appl. Microbiol.">
        <title>Aerobic degradation of cis-dichloroethene by the marine bacterium Marinobacter salsuginis strain 5N-3.</title>
        <authorList>
            <person name="Inoue Y."/>
            <person name="Fukunaga Y."/>
            <person name="Katsumata H."/>
            <person name="Ohji S."/>
            <person name="Hosoyama A."/>
            <person name="Mori K."/>
            <person name="Ando K."/>
        </authorList>
    </citation>
    <scope>NUCLEOTIDE SEQUENCE [LARGE SCALE GENOMIC DNA]</scope>
    <source>
        <strain evidence="5 6">5N-3</strain>
    </source>
</reference>
<evidence type="ECO:0000313" key="5">
    <source>
        <dbReference type="EMBL" id="GBO84010.1"/>
    </source>
</evidence>
<dbReference type="EMBL" id="BGZH01000001">
    <property type="protein sequence ID" value="GBO84010.1"/>
    <property type="molecule type" value="Genomic_DNA"/>
</dbReference>
<dbReference type="Proteomes" id="UP000340077">
    <property type="component" value="Unassembled WGS sequence"/>
</dbReference>
<dbReference type="SUPFAM" id="SSF56801">
    <property type="entry name" value="Acetyl-CoA synthetase-like"/>
    <property type="match status" value="1"/>
</dbReference>
<evidence type="ECO:0000256" key="1">
    <source>
        <dbReference type="ARBA" id="ARBA00006432"/>
    </source>
</evidence>
<dbReference type="InterPro" id="IPR020845">
    <property type="entry name" value="AMP-binding_CS"/>
</dbReference>
<feature type="domain" description="AMP-binding enzyme C-terminal" evidence="4">
    <location>
        <begin position="341"/>
        <end position="413"/>
    </location>
</feature>
<dbReference type="InterPro" id="IPR000873">
    <property type="entry name" value="AMP-dep_synth/lig_dom"/>
</dbReference>
<sequence>MTAPLFYVDNTPYRRSDCDRLVQPLANSALLREPAAIRLAVCMQNTAEWLALCLWLKRHGASVLPIHPGTPQEAARALARDTGCNHLLFTDSLQNARVEDIAGASSMRSADGGELIQLSSGTTGKPKAIARSWSDIDREVDAYVTQFTEAQGLTPVVACPVTHSYGLICGVLAGLARDSAPRVVTSLNPRFILAGLKAAPEHLLYASPTLVSLLIQMLPESERLHTVMLSGAPLPAPLLRRVQSRCQRLCQQYGCSEAGCVALATELHEPGQLGQPLRHLAVQAGISAQCPDEIRITVEATGQEIHSHDLGYFDTRGDLHFLARTDDTINVAGINVYPGAVEDVFLTYPGITDAVAFKQPDSFAGERVCLRFVAEAELDIDHLRQWCRDRLAPHQVPALLEQVEAIPRLANGKVSRRLLSKTGQPAERTQEVPA</sequence>
<dbReference type="RefSeq" id="WP_069182087.1">
    <property type="nucleotide sequence ID" value="NZ_BGZH01000001.1"/>
</dbReference>
<comment type="caution">
    <text evidence="5">The sequence shown here is derived from an EMBL/GenBank/DDBJ whole genome shotgun (WGS) entry which is preliminary data.</text>
</comment>
<dbReference type="Gene3D" id="3.40.50.12780">
    <property type="entry name" value="N-terminal domain of ligase-like"/>
    <property type="match status" value="1"/>
</dbReference>
<dbReference type="PANTHER" id="PTHR43201">
    <property type="entry name" value="ACYL-COA SYNTHETASE"/>
    <property type="match status" value="1"/>
</dbReference>
<dbReference type="GO" id="GO:0006631">
    <property type="term" value="P:fatty acid metabolic process"/>
    <property type="evidence" value="ECO:0007669"/>
    <property type="project" value="TreeGrafter"/>
</dbReference>
<dbReference type="AlphaFoldDB" id="A0A5M3PM71"/>
<keyword evidence="2" id="KW-0436">Ligase</keyword>
<dbReference type="PROSITE" id="PS00455">
    <property type="entry name" value="AMP_BINDING"/>
    <property type="match status" value="1"/>
</dbReference>
<gene>
    <name evidence="5" type="ORF">MS5N3_14610</name>
</gene>
<dbReference type="PANTHER" id="PTHR43201:SF5">
    <property type="entry name" value="MEDIUM-CHAIN ACYL-COA LIGASE ACSF2, MITOCHONDRIAL"/>
    <property type="match status" value="1"/>
</dbReference>
<dbReference type="InterPro" id="IPR045851">
    <property type="entry name" value="AMP-bd_C_sf"/>
</dbReference>
<evidence type="ECO:0000256" key="2">
    <source>
        <dbReference type="ARBA" id="ARBA00022598"/>
    </source>
</evidence>
<dbReference type="CDD" id="cd04433">
    <property type="entry name" value="AFD_class_I"/>
    <property type="match status" value="1"/>
</dbReference>
<feature type="domain" description="AMP-dependent synthetase/ligase" evidence="3">
    <location>
        <begin position="116"/>
        <end position="282"/>
    </location>
</feature>
<dbReference type="Pfam" id="PF00501">
    <property type="entry name" value="AMP-binding"/>
    <property type="match status" value="1"/>
</dbReference>
<organism evidence="5 6">
    <name type="scientific">Marinobacter salsuginis</name>
    <dbReference type="NCBI Taxonomy" id="418719"/>
    <lineage>
        <taxon>Bacteria</taxon>
        <taxon>Pseudomonadati</taxon>
        <taxon>Pseudomonadota</taxon>
        <taxon>Gammaproteobacteria</taxon>
        <taxon>Pseudomonadales</taxon>
        <taxon>Marinobacteraceae</taxon>
        <taxon>Marinobacter</taxon>
    </lineage>
</organism>
<dbReference type="GO" id="GO:0031956">
    <property type="term" value="F:medium-chain fatty acid-CoA ligase activity"/>
    <property type="evidence" value="ECO:0007669"/>
    <property type="project" value="TreeGrafter"/>
</dbReference>
<dbReference type="InterPro" id="IPR025110">
    <property type="entry name" value="AMP-bd_C"/>
</dbReference>
<evidence type="ECO:0000259" key="4">
    <source>
        <dbReference type="Pfam" id="PF13193"/>
    </source>
</evidence>
<comment type="similarity">
    <text evidence="1">Belongs to the ATP-dependent AMP-binding enzyme family.</text>
</comment>
<dbReference type="NCBIfam" id="NF006167">
    <property type="entry name" value="PRK08308.1"/>
    <property type="match status" value="1"/>
</dbReference>
<dbReference type="Gene3D" id="3.30.300.30">
    <property type="match status" value="1"/>
</dbReference>
<evidence type="ECO:0000259" key="3">
    <source>
        <dbReference type="Pfam" id="PF00501"/>
    </source>
</evidence>